<dbReference type="Proteomes" id="UP000822688">
    <property type="component" value="Chromosome V"/>
</dbReference>
<dbReference type="AlphaFoldDB" id="A0A8T0HNW8"/>
<keyword evidence="3" id="KW-1185">Reference proteome</keyword>
<keyword evidence="1" id="KW-0812">Transmembrane</keyword>
<reference evidence="2" key="1">
    <citation type="submission" date="2020-06" db="EMBL/GenBank/DDBJ databases">
        <title>WGS assembly of Ceratodon purpureus strain R40.</title>
        <authorList>
            <person name="Carey S.B."/>
            <person name="Jenkins J."/>
            <person name="Shu S."/>
            <person name="Lovell J.T."/>
            <person name="Sreedasyam A."/>
            <person name="Maumus F."/>
            <person name="Tiley G.P."/>
            <person name="Fernandez-Pozo N."/>
            <person name="Barry K."/>
            <person name="Chen C."/>
            <person name="Wang M."/>
            <person name="Lipzen A."/>
            <person name="Daum C."/>
            <person name="Saski C.A."/>
            <person name="Payton A.C."/>
            <person name="Mcbreen J.C."/>
            <person name="Conrad R.E."/>
            <person name="Kollar L.M."/>
            <person name="Olsson S."/>
            <person name="Huttunen S."/>
            <person name="Landis J.B."/>
            <person name="Wickett N.J."/>
            <person name="Johnson M.G."/>
            <person name="Rensing S.A."/>
            <person name="Grimwood J."/>
            <person name="Schmutz J."/>
            <person name="Mcdaniel S.F."/>
        </authorList>
    </citation>
    <scope>NUCLEOTIDE SEQUENCE</scope>
    <source>
        <strain evidence="2">R40</strain>
    </source>
</reference>
<evidence type="ECO:0000256" key="1">
    <source>
        <dbReference type="SAM" id="Phobius"/>
    </source>
</evidence>
<feature type="transmembrane region" description="Helical" evidence="1">
    <location>
        <begin position="12"/>
        <end position="35"/>
    </location>
</feature>
<evidence type="ECO:0000313" key="3">
    <source>
        <dbReference type="Proteomes" id="UP000822688"/>
    </source>
</evidence>
<accession>A0A8T0HNW8</accession>
<protein>
    <submittedName>
        <fullName evidence="2">Uncharacterized protein</fullName>
    </submittedName>
</protein>
<keyword evidence="1" id="KW-0472">Membrane</keyword>
<comment type="caution">
    <text evidence="2">The sequence shown here is derived from an EMBL/GenBank/DDBJ whole genome shotgun (WGS) entry which is preliminary data.</text>
</comment>
<organism evidence="2 3">
    <name type="scientific">Ceratodon purpureus</name>
    <name type="common">Fire moss</name>
    <name type="synonym">Dicranum purpureum</name>
    <dbReference type="NCBI Taxonomy" id="3225"/>
    <lineage>
        <taxon>Eukaryota</taxon>
        <taxon>Viridiplantae</taxon>
        <taxon>Streptophyta</taxon>
        <taxon>Embryophyta</taxon>
        <taxon>Bryophyta</taxon>
        <taxon>Bryophytina</taxon>
        <taxon>Bryopsida</taxon>
        <taxon>Dicranidae</taxon>
        <taxon>Pseudoditrichales</taxon>
        <taxon>Ditrichaceae</taxon>
        <taxon>Ceratodon</taxon>
    </lineage>
</organism>
<sequence length="67" mass="7461">MHRIFTSNPFCGFILSNIIGHISLLVNLDNGIVLYDADEKLTGYLHIRFITGAIVCPLVATSTRDRL</sequence>
<evidence type="ECO:0000313" key="2">
    <source>
        <dbReference type="EMBL" id="KAG0572489.1"/>
    </source>
</evidence>
<feature type="transmembrane region" description="Helical" evidence="1">
    <location>
        <begin position="41"/>
        <end position="60"/>
    </location>
</feature>
<gene>
    <name evidence="2" type="ORF">KC19_VG099500</name>
</gene>
<dbReference type="EMBL" id="CM026426">
    <property type="protein sequence ID" value="KAG0572489.1"/>
    <property type="molecule type" value="Genomic_DNA"/>
</dbReference>
<keyword evidence="1" id="KW-1133">Transmembrane helix</keyword>
<name>A0A8T0HNW8_CERPU</name>
<proteinExistence type="predicted"/>